<dbReference type="Proteomes" id="UP000529310">
    <property type="component" value="Unassembled WGS sequence"/>
</dbReference>
<organism evidence="2 3">
    <name type="scientific">Microbacterium endophyticum</name>
    <dbReference type="NCBI Taxonomy" id="1526412"/>
    <lineage>
        <taxon>Bacteria</taxon>
        <taxon>Bacillati</taxon>
        <taxon>Actinomycetota</taxon>
        <taxon>Actinomycetes</taxon>
        <taxon>Micrococcales</taxon>
        <taxon>Microbacteriaceae</taxon>
        <taxon>Microbacterium</taxon>
    </lineage>
</organism>
<dbReference type="AlphaFoldDB" id="A0A7W4V3Q7"/>
<reference evidence="2 3" key="1">
    <citation type="submission" date="2020-08" db="EMBL/GenBank/DDBJ databases">
        <title>Sequencing the genomes of 1000 actinobacteria strains.</title>
        <authorList>
            <person name="Klenk H.-P."/>
        </authorList>
    </citation>
    <scope>NUCLEOTIDE SEQUENCE [LARGE SCALE GENOMIC DNA]</scope>
    <source>
        <strain evidence="2 3">DSM 27099</strain>
    </source>
</reference>
<feature type="domain" description="Fumarylacetoacetase-like C-terminal" evidence="1">
    <location>
        <begin position="75"/>
        <end position="305"/>
    </location>
</feature>
<comment type="caution">
    <text evidence="2">The sequence shown here is derived from an EMBL/GenBank/DDBJ whole genome shotgun (WGS) entry which is preliminary data.</text>
</comment>
<sequence>MKIARWRDGGEVREGFVADPDVVPFPDNRTVASVLADGLATAQRLWAEASALPASARRPLADVELLAPVAPPSVRDFVTFEEHVEGVSAGVEGKSHVADEWYEAPTFYFTNPHTILGPSEPVRPPVTERLDFELELAVVISAAPGSDGSNLDADAAASHIFGYTIMNDWSARDLQGREMKVRLGPCKGKDFGMTLGPWIVTADELDEYLDEDGFLALRAEVRVNDELIGEDLVSNMGWPFPELVAYASHNSRVMPGDVLGSGTVGNGGCLGELWGRNAGLTPPPLETGDRVRMTVEGVGEIETVVGETVAAPQTARARVRSRARSR</sequence>
<keyword evidence="3" id="KW-1185">Reference proteome</keyword>
<accession>A0A7W4V3Q7</accession>
<dbReference type="Pfam" id="PF01557">
    <property type="entry name" value="FAA_hydrolase"/>
    <property type="match status" value="1"/>
</dbReference>
<proteinExistence type="predicted"/>
<dbReference type="EMBL" id="JACHWQ010000004">
    <property type="protein sequence ID" value="MBB2976154.1"/>
    <property type="molecule type" value="Genomic_DNA"/>
</dbReference>
<dbReference type="InterPro" id="IPR036663">
    <property type="entry name" value="Fumarylacetoacetase_C_sf"/>
</dbReference>
<dbReference type="PANTHER" id="PTHR43211:SF1">
    <property type="entry name" value="BLL6422 PROTEIN"/>
    <property type="match status" value="1"/>
</dbReference>
<dbReference type="PANTHER" id="PTHR43211">
    <property type="entry name" value="FUMARYLACETOACETATE HYDROLASE"/>
    <property type="match status" value="1"/>
</dbReference>
<dbReference type="SUPFAM" id="SSF56529">
    <property type="entry name" value="FAH"/>
    <property type="match status" value="1"/>
</dbReference>
<dbReference type="RefSeq" id="WP_165138624.1">
    <property type="nucleotide sequence ID" value="NZ_CP049255.1"/>
</dbReference>
<dbReference type="GO" id="GO:0003824">
    <property type="term" value="F:catalytic activity"/>
    <property type="evidence" value="ECO:0007669"/>
    <property type="project" value="InterPro"/>
</dbReference>
<evidence type="ECO:0000259" key="1">
    <source>
        <dbReference type="Pfam" id="PF01557"/>
    </source>
</evidence>
<gene>
    <name evidence="2" type="ORF">FHX49_001724</name>
</gene>
<evidence type="ECO:0000313" key="2">
    <source>
        <dbReference type="EMBL" id="MBB2976154.1"/>
    </source>
</evidence>
<dbReference type="InterPro" id="IPR011234">
    <property type="entry name" value="Fumarylacetoacetase-like_C"/>
</dbReference>
<protein>
    <submittedName>
        <fullName evidence="2">2-keto-4-pentenoate hydratase/2-oxohepta-3-ene-1,7-dioic acid hydratase in catechol pathway</fullName>
    </submittedName>
</protein>
<dbReference type="Gene3D" id="3.90.850.10">
    <property type="entry name" value="Fumarylacetoacetase-like, C-terminal domain"/>
    <property type="match status" value="1"/>
</dbReference>
<name>A0A7W4V3Q7_9MICO</name>
<evidence type="ECO:0000313" key="3">
    <source>
        <dbReference type="Proteomes" id="UP000529310"/>
    </source>
</evidence>